<dbReference type="InParanoid" id="C5DDV0"/>
<dbReference type="OrthoDB" id="21266at2759"/>
<proteinExistence type="predicted"/>
<sequence>MDAFEARLQFLQVIKNLHKTLNAAKDNSPLSGASQQQNDPVQFYLRHYEHHYEDFQQCLLDSAQKMDSLDRLNVLIYWSRLVSMLWPRCRKELDGEQNTASKVVYNHLLGQLDQIFALVLPAEDWKSLTNLKVCVDIFVFLNRLCQVLESPSEEPLLFCGGQELLQSLGTSYSSPLPEAAAELPWFRPQGFPKDYKQALSDTLTLLIDRRKHAAFLQEVYRVNGVCAIPTSTTNSTILHRMESDRERHKKSKEHMWFTERDFMLDPREFDLLWGSLDGMSKNDFADVRDINNIAQNSYMYN</sequence>
<feature type="domain" description="CTD kinase subunit gamma Ctk3 C-terminal" evidence="1">
    <location>
        <begin position="234"/>
        <end position="288"/>
    </location>
</feature>
<organism evidence="2 3">
    <name type="scientific">Lachancea thermotolerans (strain ATCC 56472 / CBS 6340 / NRRL Y-8284)</name>
    <name type="common">Yeast</name>
    <name type="synonym">Kluyveromyces thermotolerans</name>
    <dbReference type="NCBI Taxonomy" id="559295"/>
    <lineage>
        <taxon>Eukaryota</taxon>
        <taxon>Fungi</taxon>
        <taxon>Dikarya</taxon>
        <taxon>Ascomycota</taxon>
        <taxon>Saccharomycotina</taxon>
        <taxon>Saccharomycetes</taxon>
        <taxon>Saccharomycetales</taxon>
        <taxon>Saccharomycetaceae</taxon>
        <taxon>Lachancea</taxon>
    </lineage>
</organism>
<reference evidence="2 3" key="1">
    <citation type="journal article" date="2009" name="Genome Res.">
        <title>Comparative genomics of protoploid Saccharomycetaceae.</title>
        <authorList>
            <consortium name="The Genolevures Consortium"/>
            <person name="Souciet J.-L."/>
            <person name="Dujon B."/>
            <person name="Gaillardin C."/>
            <person name="Johnston M."/>
            <person name="Baret P.V."/>
            <person name="Cliften P."/>
            <person name="Sherman D.J."/>
            <person name="Weissenbach J."/>
            <person name="Westhof E."/>
            <person name="Wincker P."/>
            <person name="Jubin C."/>
            <person name="Poulain J."/>
            <person name="Barbe V."/>
            <person name="Segurens B."/>
            <person name="Artiguenave F."/>
            <person name="Anthouard V."/>
            <person name="Vacherie B."/>
            <person name="Val M.-E."/>
            <person name="Fulton R.S."/>
            <person name="Minx P."/>
            <person name="Wilson R."/>
            <person name="Durrens P."/>
            <person name="Jean G."/>
            <person name="Marck C."/>
            <person name="Martin T."/>
            <person name="Nikolski M."/>
            <person name="Rolland T."/>
            <person name="Seret M.-L."/>
            <person name="Casaregola S."/>
            <person name="Despons L."/>
            <person name="Fairhead C."/>
            <person name="Fischer G."/>
            <person name="Lafontaine I."/>
            <person name="Leh V."/>
            <person name="Lemaire M."/>
            <person name="de Montigny J."/>
            <person name="Neuveglise C."/>
            <person name="Thierry A."/>
            <person name="Blanc-Lenfle I."/>
            <person name="Bleykasten C."/>
            <person name="Diffels J."/>
            <person name="Fritsch E."/>
            <person name="Frangeul L."/>
            <person name="Goeffon A."/>
            <person name="Jauniaux N."/>
            <person name="Kachouri-Lafond R."/>
            <person name="Payen C."/>
            <person name="Potier S."/>
            <person name="Pribylova L."/>
            <person name="Ozanne C."/>
            <person name="Richard G.-F."/>
            <person name="Sacerdot C."/>
            <person name="Straub M.-L."/>
            <person name="Talla E."/>
        </authorList>
    </citation>
    <scope>NUCLEOTIDE SEQUENCE [LARGE SCALE GENOMIC DNA]</scope>
    <source>
        <strain evidence="3">ATCC 56472 / CBS 6340 / NRRL Y-8284</strain>
    </source>
</reference>
<dbReference type="GO" id="GO:0045943">
    <property type="term" value="P:positive regulation of transcription by RNA polymerase I"/>
    <property type="evidence" value="ECO:0007669"/>
    <property type="project" value="TreeGrafter"/>
</dbReference>
<dbReference type="STRING" id="559295.C5DDV0"/>
<dbReference type="AlphaFoldDB" id="C5DDV0"/>
<dbReference type="HOGENOM" id="CLU_056411_0_0_1"/>
<dbReference type="InterPro" id="IPR042326">
    <property type="entry name" value="Ctk3"/>
</dbReference>
<dbReference type="FunCoup" id="C5DDV0">
    <property type="interactions" value="50"/>
</dbReference>
<dbReference type="GO" id="GO:0070692">
    <property type="term" value="C:CTDK-1 complex"/>
    <property type="evidence" value="ECO:0007669"/>
    <property type="project" value="InterPro"/>
</dbReference>
<evidence type="ECO:0000313" key="2">
    <source>
        <dbReference type="EMBL" id="CAR21961.1"/>
    </source>
</evidence>
<accession>C5DDV0</accession>
<gene>
    <name evidence="2" type="ordered locus">KLTH0C03982g</name>
</gene>
<dbReference type="EMBL" id="CU928167">
    <property type="protein sequence ID" value="CAR21961.1"/>
    <property type="molecule type" value="Genomic_DNA"/>
</dbReference>
<dbReference type="Proteomes" id="UP000002036">
    <property type="component" value="Chromosome C"/>
</dbReference>
<protein>
    <submittedName>
        <fullName evidence="2">KLTH0C03982p</fullName>
    </submittedName>
</protein>
<dbReference type="PANTHER" id="PTHR28291">
    <property type="entry name" value="CTD KINASE SUBUNIT GAMMA"/>
    <property type="match status" value="1"/>
</dbReference>
<dbReference type="eggNOG" id="ENOG502RZM5">
    <property type="taxonomic scope" value="Eukaryota"/>
</dbReference>
<dbReference type="InterPro" id="IPR024637">
    <property type="entry name" value="Ctk3_C"/>
</dbReference>
<dbReference type="GeneID" id="8291263"/>
<dbReference type="PANTHER" id="PTHR28291:SF1">
    <property type="entry name" value="CTD KINASE SUBUNIT GAMMA"/>
    <property type="match status" value="1"/>
</dbReference>
<evidence type="ECO:0000313" key="3">
    <source>
        <dbReference type="Proteomes" id="UP000002036"/>
    </source>
</evidence>
<name>C5DDV0_LACTC</name>
<dbReference type="RefSeq" id="XP_002552399.1">
    <property type="nucleotide sequence ID" value="XM_002552353.1"/>
</dbReference>
<dbReference type="OMA" id="HYEDFHQ"/>
<evidence type="ECO:0000259" key="1">
    <source>
        <dbReference type="Pfam" id="PF12350"/>
    </source>
</evidence>
<dbReference type="KEGG" id="lth:KLTH0C03982g"/>
<dbReference type="Pfam" id="PF12350">
    <property type="entry name" value="CTK3_C"/>
    <property type="match status" value="1"/>
</dbReference>
<keyword evidence="3" id="KW-1185">Reference proteome</keyword>
<dbReference type="GO" id="GO:0032786">
    <property type="term" value="P:positive regulation of DNA-templated transcription, elongation"/>
    <property type="evidence" value="ECO:0007669"/>
    <property type="project" value="InterPro"/>
</dbReference>